<sequence length="141" mass="16384">MIELRKSRFEDIPSFVLYESAPETSDFIIPYTSDKHHEEMNNSNINYLSIFSEGALSGFIILSRCIELRRLVVDKRGHGLGQEALKLLESYCINELNTKRIWLDVFSSNKRGLHFYNKLGYSQFKVGEHNGKSLLFLEKTF</sequence>
<comment type="caution">
    <text evidence="2">The sequence shown here is derived from an EMBL/GenBank/DDBJ whole genome shotgun (WGS) entry which is preliminary data.</text>
</comment>
<dbReference type="AlphaFoldDB" id="A0A6N3Z6W2"/>
<dbReference type="Pfam" id="PF00583">
    <property type="entry name" value="Acetyltransf_1"/>
    <property type="match status" value="1"/>
</dbReference>
<dbReference type="RefSeq" id="WP_196584353.1">
    <property type="nucleotide sequence ID" value="NZ_WOBO01000011.1"/>
</dbReference>
<feature type="domain" description="N-acetyltransferase" evidence="1">
    <location>
        <begin position="2"/>
        <end position="141"/>
    </location>
</feature>
<evidence type="ECO:0000313" key="2">
    <source>
        <dbReference type="EMBL" id="MUK45705.1"/>
    </source>
</evidence>
<proteinExistence type="predicted"/>
<evidence type="ECO:0000313" key="3">
    <source>
        <dbReference type="Proteomes" id="UP000435323"/>
    </source>
</evidence>
<keyword evidence="2" id="KW-0808">Transferase</keyword>
<dbReference type="PROSITE" id="PS51186">
    <property type="entry name" value="GNAT"/>
    <property type="match status" value="1"/>
</dbReference>
<accession>A0A6N3Z6W2</accession>
<reference evidence="2 3" key="1">
    <citation type="submission" date="2019-11" db="EMBL/GenBank/DDBJ databases">
        <title>Using colonization assays and comparative genomics to discover symbiosis behaviors and factors in Vibrio fischeri.</title>
        <authorList>
            <person name="Bongrand C."/>
            <person name="Moriano-Gutierrez S."/>
            <person name="Arevalo P."/>
            <person name="Mcfall-Ngai M."/>
            <person name="Visick K."/>
            <person name="Polz M.F."/>
            <person name="Ruby E.G."/>
        </authorList>
    </citation>
    <scope>NUCLEOTIDE SEQUENCE [LARGE SCALE GENOMIC DNA]</scope>
    <source>
        <strain evidence="3">emors.3.2</strain>
    </source>
</reference>
<dbReference type="GO" id="GO:0016747">
    <property type="term" value="F:acyltransferase activity, transferring groups other than amino-acyl groups"/>
    <property type="evidence" value="ECO:0007669"/>
    <property type="project" value="InterPro"/>
</dbReference>
<dbReference type="PANTHER" id="PTHR43415:SF3">
    <property type="entry name" value="GNAT-FAMILY ACETYLTRANSFERASE"/>
    <property type="match status" value="1"/>
</dbReference>
<dbReference type="Gene3D" id="3.40.630.30">
    <property type="match status" value="1"/>
</dbReference>
<dbReference type="PANTHER" id="PTHR43415">
    <property type="entry name" value="SPERMIDINE N(1)-ACETYLTRANSFERASE"/>
    <property type="match status" value="1"/>
</dbReference>
<gene>
    <name evidence="2" type="ORF">GNP77_09980</name>
</gene>
<protein>
    <submittedName>
        <fullName evidence="2">GNAT family N-acetyltransferase</fullName>
    </submittedName>
</protein>
<dbReference type="Proteomes" id="UP000435323">
    <property type="component" value="Unassembled WGS sequence"/>
</dbReference>
<dbReference type="InterPro" id="IPR000182">
    <property type="entry name" value="GNAT_dom"/>
</dbReference>
<organism evidence="2 3">
    <name type="scientific">Aliivibrio fischeri</name>
    <name type="common">Vibrio fischeri</name>
    <dbReference type="NCBI Taxonomy" id="668"/>
    <lineage>
        <taxon>Bacteria</taxon>
        <taxon>Pseudomonadati</taxon>
        <taxon>Pseudomonadota</taxon>
        <taxon>Gammaproteobacteria</taxon>
        <taxon>Vibrionales</taxon>
        <taxon>Vibrionaceae</taxon>
        <taxon>Aliivibrio</taxon>
    </lineage>
</organism>
<dbReference type="CDD" id="cd04301">
    <property type="entry name" value="NAT_SF"/>
    <property type="match status" value="1"/>
</dbReference>
<evidence type="ECO:0000259" key="1">
    <source>
        <dbReference type="PROSITE" id="PS51186"/>
    </source>
</evidence>
<dbReference type="EMBL" id="WOBO01000011">
    <property type="protein sequence ID" value="MUK45705.1"/>
    <property type="molecule type" value="Genomic_DNA"/>
</dbReference>
<dbReference type="InterPro" id="IPR016181">
    <property type="entry name" value="Acyl_CoA_acyltransferase"/>
</dbReference>
<name>A0A6N3Z6W2_ALIFS</name>
<dbReference type="SUPFAM" id="SSF55729">
    <property type="entry name" value="Acyl-CoA N-acyltransferases (Nat)"/>
    <property type="match status" value="1"/>
</dbReference>